<proteinExistence type="predicted"/>
<sequence length="109" mass="12875">MKRTQKYSKALDLLTFPHQTQDQLYSELNRLGWYWEPQRKEWIRDDTPAKEASKLIRIRVWAASDKVADVVDSFVEIAEDSGLRLLEESAPYPCRPPNQNDSRIYLTFE</sequence>
<dbReference type="RefSeq" id="WP_096582361.1">
    <property type="nucleotide sequence ID" value="NZ_CAWNJS010000001.1"/>
</dbReference>
<dbReference type="AlphaFoldDB" id="A0A1Z4N969"/>
<reference evidence="1 2" key="1">
    <citation type="submission" date="2017-06" db="EMBL/GenBank/DDBJ databases">
        <title>Genome sequencing of cyanobaciteial culture collection at National Institute for Environmental Studies (NIES).</title>
        <authorList>
            <person name="Hirose Y."/>
            <person name="Shimura Y."/>
            <person name="Fujisawa T."/>
            <person name="Nakamura Y."/>
            <person name="Kawachi M."/>
        </authorList>
    </citation>
    <scope>NUCLEOTIDE SEQUENCE [LARGE SCALE GENOMIC DNA]</scope>
    <source>
        <strain evidence="1 2">NIES-37</strain>
    </source>
</reference>
<evidence type="ECO:0000313" key="2">
    <source>
        <dbReference type="Proteomes" id="UP000218785"/>
    </source>
</evidence>
<protein>
    <submittedName>
        <fullName evidence="1">Uncharacterized protein</fullName>
    </submittedName>
</protein>
<keyword evidence="2" id="KW-1185">Reference proteome</keyword>
<gene>
    <name evidence="1" type="ORF">NIES37_62760</name>
</gene>
<organism evidence="1 2">
    <name type="scientific">Tolypothrix tenuis PCC 7101</name>
    <dbReference type="NCBI Taxonomy" id="231146"/>
    <lineage>
        <taxon>Bacteria</taxon>
        <taxon>Bacillati</taxon>
        <taxon>Cyanobacteriota</taxon>
        <taxon>Cyanophyceae</taxon>
        <taxon>Nostocales</taxon>
        <taxon>Tolypothrichaceae</taxon>
        <taxon>Tolypothrix</taxon>
    </lineage>
</organism>
<evidence type="ECO:0000313" key="1">
    <source>
        <dbReference type="EMBL" id="BAZ02264.1"/>
    </source>
</evidence>
<dbReference type="EMBL" id="AP018248">
    <property type="protein sequence ID" value="BAZ02264.1"/>
    <property type="molecule type" value="Genomic_DNA"/>
</dbReference>
<dbReference type="Proteomes" id="UP000218785">
    <property type="component" value="Chromosome"/>
</dbReference>
<dbReference type="KEGG" id="ttq:NIES37_62760"/>
<accession>A0A1Z4N969</accession>
<name>A0A1Z4N969_9CYAN</name>